<keyword evidence="13" id="KW-1185">Reference proteome</keyword>
<dbReference type="PANTHER" id="PTHR12786:SF1">
    <property type="entry name" value="SPLICING REGULATOR SDE2"/>
    <property type="match status" value="1"/>
</dbReference>
<evidence type="ECO:0000256" key="2">
    <source>
        <dbReference type="ARBA" id="ARBA00004496"/>
    </source>
</evidence>
<dbReference type="Pfam" id="PF13297">
    <property type="entry name" value="SDE2_2C"/>
    <property type="match status" value="1"/>
</dbReference>
<protein>
    <recommendedName>
        <fullName evidence="14">Replication stress response regulator SDE2</fullName>
    </recommendedName>
</protein>
<evidence type="ECO:0000256" key="8">
    <source>
        <dbReference type="ARBA" id="ARBA00023306"/>
    </source>
</evidence>
<evidence type="ECO:0000256" key="6">
    <source>
        <dbReference type="ARBA" id="ARBA00023187"/>
    </source>
</evidence>
<feature type="region of interest" description="Disordered" evidence="9">
    <location>
        <begin position="198"/>
        <end position="242"/>
    </location>
</feature>
<feature type="compositionally biased region" description="Basic and acidic residues" evidence="9">
    <location>
        <begin position="83"/>
        <end position="128"/>
    </location>
</feature>
<name>A0AA88Y7N8_PINIB</name>
<evidence type="ECO:0008006" key="14">
    <source>
        <dbReference type="Google" id="ProtNLM"/>
    </source>
</evidence>
<feature type="compositionally biased region" description="Low complexity" evidence="9">
    <location>
        <begin position="230"/>
        <end position="241"/>
    </location>
</feature>
<dbReference type="GO" id="GO:0006397">
    <property type="term" value="P:mRNA processing"/>
    <property type="evidence" value="ECO:0007669"/>
    <property type="project" value="UniProtKB-KW"/>
</dbReference>
<accession>A0AA88Y7N8</accession>
<keyword evidence="5" id="KW-0507">mRNA processing</keyword>
<evidence type="ECO:0000313" key="12">
    <source>
        <dbReference type="EMBL" id="KAK3093783.1"/>
    </source>
</evidence>
<proteinExistence type="inferred from homology"/>
<keyword evidence="4" id="KW-0963">Cytoplasm</keyword>
<dbReference type="GO" id="GO:0005634">
    <property type="term" value="C:nucleus"/>
    <property type="evidence" value="ECO:0007669"/>
    <property type="project" value="UniProtKB-SubCell"/>
</dbReference>
<feature type="compositionally biased region" description="Basic and acidic residues" evidence="9">
    <location>
        <begin position="415"/>
        <end position="437"/>
    </location>
</feature>
<dbReference type="PANTHER" id="PTHR12786">
    <property type="entry name" value="SPLICING FACTOR SF3A-RELATED"/>
    <property type="match status" value="1"/>
</dbReference>
<feature type="region of interest" description="Disordered" evidence="9">
    <location>
        <begin position="149"/>
        <end position="182"/>
    </location>
</feature>
<dbReference type="EMBL" id="VSWD01000009">
    <property type="protein sequence ID" value="KAK3093783.1"/>
    <property type="molecule type" value="Genomic_DNA"/>
</dbReference>
<organism evidence="12 13">
    <name type="scientific">Pinctada imbricata</name>
    <name type="common">Atlantic pearl-oyster</name>
    <name type="synonym">Pinctada martensii</name>
    <dbReference type="NCBI Taxonomy" id="66713"/>
    <lineage>
        <taxon>Eukaryota</taxon>
        <taxon>Metazoa</taxon>
        <taxon>Spiralia</taxon>
        <taxon>Lophotrochozoa</taxon>
        <taxon>Mollusca</taxon>
        <taxon>Bivalvia</taxon>
        <taxon>Autobranchia</taxon>
        <taxon>Pteriomorphia</taxon>
        <taxon>Pterioida</taxon>
        <taxon>Pterioidea</taxon>
        <taxon>Pteriidae</taxon>
        <taxon>Pinctada</taxon>
    </lineage>
</organism>
<evidence type="ECO:0000259" key="10">
    <source>
        <dbReference type="Pfam" id="PF13297"/>
    </source>
</evidence>
<feature type="region of interest" description="Disordered" evidence="9">
    <location>
        <begin position="386"/>
        <end position="440"/>
    </location>
</feature>
<feature type="compositionally biased region" description="Low complexity" evidence="9">
    <location>
        <begin position="151"/>
        <end position="163"/>
    </location>
</feature>
<feature type="region of interest" description="Disordered" evidence="9">
    <location>
        <begin position="83"/>
        <end position="130"/>
    </location>
</feature>
<dbReference type="GO" id="GO:0005737">
    <property type="term" value="C:cytoplasm"/>
    <property type="evidence" value="ECO:0007669"/>
    <property type="project" value="UniProtKB-SubCell"/>
</dbReference>
<keyword evidence="7" id="KW-0539">Nucleus</keyword>
<comment type="similarity">
    <text evidence="3">Belongs to the SDE2 family.</text>
</comment>
<dbReference type="AlphaFoldDB" id="A0AA88Y7N8"/>
<keyword evidence="8" id="KW-0131">Cell cycle</keyword>
<comment type="caution">
    <text evidence="12">The sequence shown here is derived from an EMBL/GenBank/DDBJ whole genome shotgun (WGS) entry which is preliminary data.</text>
</comment>
<dbReference type="Pfam" id="PF22782">
    <property type="entry name" value="SDE2"/>
    <property type="match status" value="1"/>
</dbReference>
<evidence type="ECO:0000256" key="7">
    <source>
        <dbReference type="ARBA" id="ARBA00023242"/>
    </source>
</evidence>
<sequence length="506" mass="56404">MFIQTGSSGKYIKGERRIEDDFYITCNGRRVGSGQTIQDGKIYHIVLRLPGGKGGFGSMLRAIGAQIDKTNNREACRDLSGRRMRDVNNEKQMKEWLSKQSQREKEKEERRRERWERRKAMPNHKFDDPLYDQQRAQVFENLEDAVQKGLSKSQAASSTATSSEISRKRPAAATAAPSKKVKKSTEWLGIDVDNISDLDSDESDTELSGGATACPIDAANDKPHSDSWDDSNSASNHSSASYQVTRISDNLKVEDISNEEIHCGNKFIIPLESNIENEVGMDFRIKVEKGDNGVKSKIDNVETQSDAKDLPFRIKVENGENSVKSEMDNIETQNDAQALTFRIKVENGENSGVKSKMEDETQNHAEDPTVGIKIENCEDNVKSGINKIETQNDTKDLTNTGGNDAAKENPNTKAISEHSEPSDVKDSREANIERELGPVDIDQCNSADDLIAFGLDKLKEELMARQLKCGGTLQERAQRLFSVKGLTRDQIDPTLFAKPTKGKKKK</sequence>
<evidence type="ECO:0000256" key="1">
    <source>
        <dbReference type="ARBA" id="ARBA00004123"/>
    </source>
</evidence>
<reference evidence="12" key="1">
    <citation type="submission" date="2019-08" db="EMBL/GenBank/DDBJ databases">
        <title>The improved chromosome-level genome for the pearl oyster Pinctada fucata martensii using PacBio sequencing and Hi-C.</title>
        <authorList>
            <person name="Zheng Z."/>
        </authorList>
    </citation>
    <scope>NUCLEOTIDE SEQUENCE</scope>
    <source>
        <strain evidence="12">ZZ-2019</strain>
        <tissue evidence="12">Adductor muscle</tissue>
    </source>
</reference>
<evidence type="ECO:0000256" key="5">
    <source>
        <dbReference type="ARBA" id="ARBA00022664"/>
    </source>
</evidence>
<gene>
    <name evidence="12" type="ORF">FSP39_020170</name>
</gene>
<feature type="domain" description="SDE2/SF3A3 SAP" evidence="10">
    <location>
        <begin position="426"/>
        <end position="498"/>
    </location>
</feature>
<dbReference type="GO" id="GO:0008380">
    <property type="term" value="P:RNA splicing"/>
    <property type="evidence" value="ECO:0007669"/>
    <property type="project" value="UniProtKB-KW"/>
</dbReference>
<keyword evidence="6" id="KW-0508">mRNA splicing</keyword>
<dbReference type="Proteomes" id="UP001186944">
    <property type="component" value="Unassembled WGS sequence"/>
</dbReference>
<evidence type="ECO:0000259" key="11">
    <source>
        <dbReference type="Pfam" id="PF22782"/>
    </source>
</evidence>
<dbReference type="InterPro" id="IPR025086">
    <property type="entry name" value="SDE2/SF3A3_SAP"/>
</dbReference>
<feature type="domain" description="SDE2-like" evidence="11">
    <location>
        <begin position="51"/>
        <end position="148"/>
    </location>
</feature>
<evidence type="ECO:0000256" key="3">
    <source>
        <dbReference type="ARBA" id="ARBA00008726"/>
    </source>
</evidence>
<evidence type="ECO:0000313" key="13">
    <source>
        <dbReference type="Proteomes" id="UP001186944"/>
    </source>
</evidence>
<dbReference type="InterPro" id="IPR053822">
    <property type="entry name" value="SDE2-like_dom"/>
</dbReference>
<comment type="subcellular location">
    <subcellularLocation>
        <location evidence="2">Cytoplasm</location>
    </subcellularLocation>
    <subcellularLocation>
        <location evidence="1">Nucleus</location>
    </subcellularLocation>
</comment>
<evidence type="ECO:0000256" key="9">
    <source>
        <dbReference type="SAM" id="MobiDB-lite"/>
    </source>
</evidence>
<dbReference type="InterPro" id="IPR051421">
    <property type="entry name" value="RNA_Proc_DNA_Dmg_Regulator"/>
</dbReference>
<evidence type="ECO:0000256" key="4">
    <source>
        <dbReference type="ARBA" id="ARBA00022490"/>
    </source>
</evidence>